<proteinExistence type="predicted"/>
<dbReference type="RefSeq" id="WP_078346264.1">
    <property type="nucleotide sequence ID" value="NZ_MBTF01000001.1"/>
</dbReference>
<keyword evidence="2" id="KW-1185">Reference proteome</keyword>
<sequence length="129" mass="15193">MFYKPTKSADKTKLKPADFLSFSLEADSFVVSKNKALSSEPFLRVALHKDTSNIYQHYYKDKWYYGSNPDMLTKFTKKNYIEVLNKLMADKPKVLAKINNKHWAFGEMADLVSYYVHYEEWWAATDTQQ</sequence>
<gene>
    <name evidence="1" type="ORF">BC343_03195</name>
</gene>
<dbReference type="OrthoDB" id="799509at2"/>
<dbReference type="STRING" id="1792845.BC343_03195"/>
<name>A0A1S9PM84_9SPHI</name>
<dbReference type="EMBL" id="MBTF01000001">
    <property type="protein sequence ID" value="OOQ62070.1"/>
    <property type="molecule type" value="Genomic_DNA"/>
</dbReference>
<evidence type="ECO:0000313" key="1">
    <source>
        <dbReference type="EMBL" id="OOQ62070.1"/>
    </source>
</evidence>
<protein>
    <submittedName>
        <fullName evidence="1">Uncharacterized protein</fullName>
    </submittedName>
</protein>
<reference evidence="1 2" key="1">
    <citation type="submission" date="2016-07" db="EMBL/GenBank/DDBJ databases">
        <title>Genomic analysis of zinc-resistant bacterium Mucilaginibacter pedocola TBZ30.</title>
        <authorList>
            <person name="Huang J."/>
            <person name="Tang J."/>
        </authorList>
    </citation>
    <scope>NUCLEOTIDE SEQUENCE [LARGE SCALE GENOMIC DNA]</scope>
    <source>
        <strain evidence="1 2">TBZ30</strain>
    </source>
</reference>
<dbReference type="AlphaFoldDB" id="A0A1S9PM84"/>
<dbReference type="Proteomes" id="UP000189739">
    <property type="component" value="Unassembled WGS sequence"/>
</dbReference>
<evidence type="ECO:0000313" key="2">
    <source>
        <dbReference type="Proteomes" id="UP000189739"/>
    </source>
</evidence>
<organism evidence="1 2">
    <name type="scientific">Mucilaginibacter pedocola</name>
    <dbReference type="NCBI Taxonomy" id="1792845"/>
    <lineage>
        <taxon>Bacteria</taxon>
        <taxon>Pseudomonadati</taxon>
        <taxon>Bacteroidota</taxon>
        <taxon>Sphingobacteriia</taxon>
        <taxon>Sphingobacteriales</taxon>
        <taxon>Sphingobacteriaceae</taxon>
        <taxon>Mucilaginibacter</taxon>
    </lineage>
</organism>
<comment type="caution">
    <text evidence="1">The sequence shown here is derived from an EMBL/GenBank/DDBJ whole genome shotgun (WGS) entry which is preliminary data.</text>
</comment>
<accession>A0A1S9PM84</accession>